<dbReference type="InterPro" id="IPR014535">
    <property type="entry name" value="Hpre_diP_synt_I"/>
</dbReference>
<sequence length="171" mass="17870">MKTSKRVALCGLLVAAALVLSLVEHMFPLQAAVPIPGIKLGLANVVTLFALTRLRLRETVAVVVVRVILSSVFMGSVTAFLFSLFGGLLSMLVMRVLLYGLGRCFSIPGISIAGAAAHNIGQIGAAILVLGTVDVVGYLPFLLVLSIPMGFATGLVCAAVLGHLKKINMEI</sequence>
<accession>A0A1Y4LFB0</accession>
<dbReference type="Proteomes" id="UP000195326">
    <property type="component" value="Unassembled WGS sequence"/>
</dbReference>
<dbReference type="STRING" id="501571.GCA_900143195_00901"/>
<reference evidence="4 5" key="1">
    <citation type="submission" date="2017-04" db="EMBL/GenBank/DDBJ databases">
        <title>Function of individual gut microbiota members based on whole genome sequencing of pure cultures obtained from chicken caecum.</title>
        <authorList>
            <person name="Medvecky M."/>
            <person name="Cejkova D."/>
            <person name="Polansky O."/>
            <person name="Karasova D."/>
            <person name="Kubasova T."/>
            <person name="Cizek A."/>
            <person name="Rychlik I."/>
        </authorList>
    </citation>
    <scope>NUCLEOTIDE SEQUENCE [LARGE SCALE GENOMIC DNA]</scope>
    <source>
        <strain evidence="4">An179</strain>
        <strain evidence="5">An180</strain>
    </source>
</reference>
<evidence type="ECO:0000256" key="1">
    <source>
        <dbReference type="SAM" id="Phobius"/>
    </source>
</evidence>
<dbReference type="EMBL" id="NFKL01000013">
    <property type="protein sequence ID" value="OUP57462.1"/>
    <property type="molecule type" value="Genomic_DNA"/>
</dbReference>
<evidence type="ECO:0000313" key="5">
    <source>
        <dbReference type="Proteomes" id="UP000195897"/>
    </source>
</evidence>
<dbReference type="RefSeq" id="WP_087372518.1">
    <property type="nucleotide sequence ID" value="NZ_JBGKLX010000002.1"/>
</dbReference>
<dbReference type="Gene3D" id="1.10.1760.20">
    <property type="match status" value="1"/>
</dbReference>
<dbReference type="InterPro" id="IPR010898">
    <property type="entry name" value="Hpre_diP_synth_I"/>
</dbReference>
<evidence type="ECO:0000313" key="3">
    <source>
        <dbReference type="EMBL" id="OUP57462.1"/>
    </source>
</evidence>
<dbReference type="Pfam" id="PF07456">
    <property type="entry name" value="Hpre_diP_synt_I"/>
    <property type="match status" value="1"/>
</dbReference>
<evidence type="ECO:0000313" key="4">
    <source>
        <dbReference type="Proteomes" id="UP000195326"/>
    </source>
</evidence>
<keyword evidence="1" id="KW-0812">Transmembrane</keyword>
<feature type="transmembrane region" description="Helical" evidence="1">
    <location>
        <begin position="31"/>
        <end position="51"/>
    </location>
</feature>
<evidence type="ECO:0008006" key="6">
    <source>
        <dbReference type="Google" id="ProtNLM"/>
    </source>
</evidence>
<name>A0A1Y4LFB0_9FIRM</name>
<dbReference type="AlphaFoldDB" id="A0A1Y4LFB0"/>
<reference evidence="2" key="2">
    <citation type="journal article" date="2018" name="BMC Genomics">
        <title>Whole genome sequencing and function prediction of 133 gut anaerobes isolated from chicken caecum in pure cultures.</title>
        <authorList>
            <person name="Medvecky M."/>
            <person name="Cejkova D."/>
            <person name="Polansky O."/>
            <person name="Karasova D."/>
            <person name="Kubasova T."/>
            <person name="Cizek A."/>
            <person name="Rychlik I."/>
        </authorList>
    </citation>
    <scope>NUCLEOTIDE SEQUENCE</scope>
    <source>
        <strain evidence="3">An179</strain>
        <strain evidence="2">An180</strain>
    </source>
</reference>
<dbReference type="Proteomes" id="UP000195897">
    <property type="component" value="Unassembled WGS sequence"/>
</dbReference>
<feature type="transmembrane region" description="Helical" evidence="1">
    <location>
        <begin position="138"/>
        <end position="161"/>
    </location>
</feature>
<gene>
    <name evidence="3" type="ORF">B5F15_10160</name>
    <name evidence="2" type="ORF">B5F17_07405</name>
</gene>
<dbReference type="EMBL" id="NFKK01000007">
    <property type="protein sequence ID" value="OUP52802.1"/>
    <property type="molecule type" value="Genomic_DNA"/>
</dbReference>
<protein>
    <recommendedName>
        <fullName evidence="6">Heptaprenyl diphosphate synthase</fullName>
    </recommendedName>
</protein>
<keyword evidence="1" id="KW-1133">Transmembrane helix</keyword>
<comment type="caution">
    <text evidence="2">The sequence shown here is derived from an EMBL/GenBank/DDBJ whole genome shotgun (WGS) entry which is preliminary data.</text>
</comment>
<organism evidence="2 5">
    <name type="scientific">Butyricicoccus pullicaecorum</name>
    <dbReference type="NCBI Taxonomy" id="501571"/>
    <lineage>
        <taxon>Bacteria</taxon>
        <taxon>Bacillati</taxon>
        <taxon>Bacillota</taxon>
        <taxon>Clostridia</taxon>
        <taxon>Eubacteriales</taxon>
        <taxon>Butyricicoccaceae</taxon>
        <taxon>Butyricicoccus</taxon>
    </lineage>
</organism>
<keyword evidence="1" id="KW-0472">Membrane</keyword>
<dbReference type="PIRSF" id="PIRSF027391">
    <property type="entry name" value="Hpre_diP_synt_I"/>
    <property type="match status" value="1"/>
</dbReference>
<proteinExistence type="predicted"/>
<feature type="transmembrane region" description="Helical" evidence="1">
    <location>
        <begin position="63"/>
        <end position="89"/>
    </location>
</feature>
<evidence type="ECO:0000313" key="2">
    <source>
        <dbReference type="EMBL" id="OUP52802.1"/>
    </source>
</evidence>